<evidence type="ECO:0000313" key="2">
    <source>
        <dbReference type="Proteomes" id="UP000326944"/>
    </source>
</evidence>
<dbReference type="KEGG" id="sulg:FJR48_10875"/>
<reference evidence="1 2" key="1">
    <citation type="submission" date="2019-09" db="EMBL/GenBank/DDBJ databases">
        <title>Sulfurimonas gotlandica sp. nov., a chemoautotrophic and psychrotolerant epsilonproteobacterium isolated from a pelagic redoxcline, and an emended description of the genus Sulfurimonas.</title>
        <authorList>
            <person name="Wang S."/>
            <person name="Jiang L."/>
            <person name="Shao S."/>
        </authorList>
    </citation>
    <scope>NUCLEOTIDE SEQUENCE [LARGE SCALE GENOMIC DNA]</scope>
    <source>
        <strain evidence="1 2">GYSZ_1</strain>
    </source>
</reference>
<evidence type="ECO:0000313" key="1">
    <source>
        <dbReference type="EMBL" id="QFR50205.1"/>
    </source>
</evidence>
<dbReference type="RefSeq" id="WP_152308153.1">
    <property type="nucleotide sequence ID" value="NZ_CP043617.1"/>
</dbReference>
<keyword evidence="2" id="KW-1185">Reference proteome</keyword>
<protein>
    <recommendedName>
        <fullName evidence="3">Outer membrane lipoprotein carrier protein LolA</fullName>
    </recommendedName>
</protein>
<name>A0A5P8P3E9_9BACT</name>
<dbReference type="EMBL" id="CP043617">
    <property type="protein sequence ID" value="QFR50205.1"/>
    <property type="molecule type" value="Genomic_DNA"/>
</dbReference>
<gene>
    <name evidence="1" type="ORF">FJR48_10875</name>
</gene>
<organism evidence="1 2">
    <name type="scientific">Sulfurimonas lithotrophica</name>
    <dbReference type="NCBI Taxonomy" id="2590022"/>
    <lineage>
        <taxon>Bacteria</taxon>
        <taxon>Pseudomonadati</taxon>
        <taxon>Campylobacterota</taxon>
        <taxon>Epsilonproteobacteria</taxon>
        <taxon>Campylobacterales</taxon>
        <taxon>Sulfurimonadaceae</taxon>
        <taxon>Sulfurimonas</taxon>
    </lineage>
</organism>
<evidence type="ECO:0008006" key="3">
    <source>
        <dbReference type="Google" id="ProtNLM"/>
    </source>
</evidence>
<accession>A0A5P8P3E9</accession>
<proteinExistence type="predicted"/>
<sequence>MRNTLLLILLTLTLDAKSYKFDEFRYVKAVQVEFKKSGTISINNKSISITYDKPQYQKVTSSKEGVTIDKGNGEIQNLEGRALQYTKVYLELIRELDDINNYKDNKNFSVEQDKNLYTLYPKEGIDFRIEKINIQTNNNKVKSFKMHMKNEDVITIVKK</sequence>
<dbReference type="AlphaFoldDB" id="A0A5P8P3E9"/>
<dbReference type="Proteomes" id="UP000326944">
    <property type="component" value="Chromosome"/>
</dbReference>